<accession>A0ABY7HFA1</accession>
<dbReference type="RefSeq" id="WP_269040330.1">
    <property type="nucleotide sequence ID" value="NZ_CP114040.1"/>
</dbReference>
<reference evidence="1" key="1">
    <citation type="submission" date="2022-11" db="EMBL/GenBank/DDBJ databases">
        <title>Minimal conservation of predation-associated metabolite biosynthetic gene clusters underscores biosynthetic potential of Myxococcota including descriptions for ten novel species: Archangium lansinium sp. nov., Myxococcus landrumus sp. nov., Nannocystis bai.</title>
        <authorList>
            <person name="Ahearne A."/>
            <person name="Stevens C."/>
            <person name="Dowd S."/>
        </authorList>
    </citation>
    <scope>NUCLEOTIDE SEQUENCE</scope>
    <source>
        <strain evidence="1">Fl3</strain>
    </source>
</reference>
<keyword evidence="2" id="KW-1185">Reference proteome</keyword>
<evidence type="ECO:0000313" key="1">
    <source>
        <dbReference type="EMBL" id="WAS97964.1"/>
    </source>
</evidence>
<sequence length="127" mass="14266">MHVLDLVGPDWQLVPLRIPGSWGVRHNGLYARRLADGSLDINDSEDLLWLVKLPPVGGDYQTGPDSPWRELHLDAGFYRTGYRVDLLDPDWDHKLASFDTESFAELLACIEKWLMNAPVGDLSPPTA</sequence>
<dbReference type="EMBL" id="CP114040">
    <property type="protein sequence ID" value="WAS97964.1"/>
    <property type="molecule type" value="Genomic_DNA"/>
</dbReference>
<name>A0ABY7HFA1_9BACT</name>
<protein>
    <submittedName>
        <fullName evidence="1">Uncharacterized protein</fullName>
    </submittedName>
</protein>
<proteinExistence type="predicted"/>
<evidence type="ECO:0000313" key="2">
    <source>
        <dbReference type="Proteomes" id="UP001164459"/>
    </source>
</evidence>
<gene>
    <name evidence="1" type="ORF">O0S08_17630</name>
</gene>
<dbReference type="Proteomes" id="UP001164459">
    <property type="component" value="Chromosome"/>
</dbReference>
<organism evidence="1 2">
    <name type="scientific">Nannocystis punicea</name>
    <dbReference type="NCBI Taxonomy" id="2995304"/>
    <lineage>
        <taxon>Bacteria</taxon>
        <taxon>Pseudomonadati</taxon>
        <taxon>Myxococcota</taxon>
        <taxon>Polyangia</taxon>
        <taxon>Nannocystales</taxon>
        <taxon>Nannocystaceae</taxon>
        <taxon>Nannocystis</taxon>
    </lineage>
</organism>